<protein>
    <recommendedName>
        <fullName evidence="4">Queuosine precursor transporter</fullName>
    </recommendedName>
</protein>
<reference evidence="2 3" key="1">
    <citation type="submission" date="2020-08" db="EMBL/GenBank/DDBJ databases">
        <title>Genomic Encyclopedia of Type Strains, Phase IV (KMG-IV): sequencing the most valuable type-strain genomes for metagenomic binning, comparative biology and taxonomic classification.</title>
        <authorList>
            <person name="Goeker M."/>
        </authorList>
    </citation>
    <scope>NUCLEOTIDE SEQUENCE [LARGE SCALE GENOMIC DNA]</scope>
    <source>
        <strain evidence="2 3">DSM 19163</strain>
    </source>
</reference>
<evidence type="ECO:0000313" key="2">
    <source>
        <dbReference type="EMBL" id="MBB5175296.1"/>
    </source>
</evidence>
<comment type="caution">
    <text evidence="2">The sequence shown here is derived from an EMBL/GenBank/DDBJ whole genome shotgun (WGS) entry which is preliminary data.</text>
</comment>
<keyword evidence="1" id="KW-0812">Transmembrane</keyword>
<feature type="transmembrane region" description="Helical" evidence="1">
    <location>
        <begin position="116"/>
        <end position="139"/>
    </location>
</feature>
<feature type="transmembrane region" description="Helical" evidence="1">
    <location>
        <begin position="62"/>
        <end position="79"/>
    </location>
</feature>
<gene>
    <name evidence="2" type="ORF">HNQ45_000154</name>
</gene>
<dbReference type="EMBL" id="JACHHF010000001">
    <property type="protein sequence ID" value="MBB5175296.1"/>
    <property type="molecule type" value="Genomic_DNA"/>
</dbReference>
<evidence type="ECO:0000313" key="3">
    <source>
        <dbReference type="Proteomes" id="UP000579136"/>
    </source>
</evidence>
<dbReference type="InterPro" id="IPR003744">
    <property type="entry name" value="YhhQ"/>
</dbReference>
<keyword evidence="1" id="KW-1133">Transmembrane helix</keyword>
<organism evidence="2 3">
    <name type="scientific">Nosocomiicoccus ampullae</name>
    <dbReference type="NCBI Taxonomy" id="489910"/>
    <lineage>
        <taxon>Bacteria</taxon>
        <taxon>Bacillati</taxon>
        <taxon>Bacillota</taxon>
        <taxon>Bacilli</taxon>
        <taxon>Bacillales</taxon>
        <taxon>Staphylococcaceae</taxon>
        <taxon>Nosocomiicoccus</taxon>
    </lineage>
</organism>
<feature type="transmembrane region" description="Helical" evidence="1">
    <location>
        <begin position="85"/>
        <end position="104"/>
    </location>
</feature>
<dbReference type="Pfam" id="PF02592">
    <property type="entry name" value="Vut_1"/>
    <property type="match status" value="1"/>
</dbReference>
<keyword evidence="3" id="KW-1185">Reference proteome</keyword>
<name>A0A9Q2CW96_9STAP</name>
<evidence type="ECO:0008006" key="4">
    <source>
        <dbReference type="Google" id="ProtNLM"/>
    </source>
</evidence>
<dbReference type="Proteomes" id="UP000579136">
    <property type="component" value="Unassembled WGS sequence"/>
</dbReference>
<accession>A0A9Q2CW96</accession>
<feature type="transmembrane region" description="Helical" evidence="1">
    <location>
        <begin position="32"/>
        <end position="50"/>
    </location>
</feature>
<dbReference type="AlphaFoldDB" id="A0A9Q2CW96"/>
<proteinExistence type="predicted"/>
<dbReference type="RefSeq" id="WP_221265200.1">
    <property type="nucleotide sequence ID" value="NZ_CBCRYX010000003.1"/>
</dbReference>
<sequence length="189" mass="21179">MKEKNLIRVIIYLLTIIGANVVTARYGTFQLGVFLIPFGSFFIGLTLVMRDMVQNVYGRKKTYGFIALALILSAVSSRVLGDPLWIVMASTVTFLISETIDTEIYTRFKIPFIRRVMYSGVASGFLDSALFVIIGISPFGMGFIEWSDVPYAILGQWMIKVLMQLVVAGSIRQIVMKLGIYEPNISDVR</sequence>
<evidence type="ECO:0000256" key="1">
    <source>
        <dbReference type="SAM" id="Phobius"/>
    </source>
</evidence>
<feature type="transmembrane region" description="Helical" evidence="1">
    <location>
        <begin position="151"/>
        <end position="171"/>
    </location>
</feature>
<feature type="transmembrane region" description="Helical" evidence="1">
    <location>
        <begin position="7"/>
        <end position="26"/>
    </location>
</feature>
<keyword evidence="1" id="KW-0472">Membrane</keyword>